<protein>
    <recommendedName>
        <fullName evidence="9">Pycsar effector protein domain-containing protein</fullName>
    </recommendedName>
</protein>
<reference evidence="11" key="1">
    <citation type="submission" date="2016-06" db="EMBL/GenBank/DDBJ databases">
        <authorList>
            <person name="Varghese N."/>
            <person name="Submissions Spin"/>
        </authorList>
    </citation>
    <scope>NUCLEOTIDE SEQUENCE [LARGE SCALE GENOMIC DNA]</scope>
    <source>
        <strain evidence="11">DSM 43817</strain>
    </source>
</reference>
<evidence type="ECO:0000256" key="2">
    <source>
        <dbReference type="ARBA" id="ARBA00022475"/>
    </source>
</evidence>
<dbReference type="OrthoDB" id="3402578at2"/>
<comment type="subcellular location">
    <subcellularLocation>
        <location evidence="1">Cell membrane</location>
    </subcellularLocation>
</comment>
<keyword evidence="3 8" id="KW-0812">Transmembrane</keyword>
<dbReference type="Proteomes" id="UP000198959">
    <property type="component" value="Unassembled WGS sequence"/>
</dbReference>
<evidence type="ECO:0000259" key="9">
    <source>
        <dbReference type="Pfam" id="PF18967"/>
    </source>
</evidence>
<dbReference type="EMBL" id="FMHW01000002">
    <property type="protein sequence ID" value="SCL39216.1"/>
    <property type="molecule type" value="Genomic_DNA"/>
</dbReference>
<feature type="transmembrane region" description="Helical" evidence="8">
    <location>
        <begin position="53"/>
        <end position="77"/>
    </location>
</feature>
<dbReference type="GO" id="GO:0005886">
    <property type="term" value="C:plasma membrane"/>
    <property type="evidence" value="ECO:0007669"/>
    <property type="project" value="UniProtKB-SubCell"/>
</dbReference>
<keyword evidence="4" id="KW-0547">Nucleotide-binding</keyword>
<name>A0A1C6TBM5_9ACTN</name>
<dbReference type="GO" id="GO:0000166">
    <property type="term" value="F:nucleotide binding"/>
    <property type="evidence" value="ECO:0007669"/>
    <property type="project" value="UniProtKB-KW"/>
</dbReference>
<keyword evidence="2" id="KW-1003">Cell membrane</keyword>
<dbReference type="Pfam" id="PF18967">
    <property type="entry name" value="PycTM"/>
    <property type="match status" value="1"/>
</dbReference>
<sequence>MVPVPDPEWFTARQTEVRAELVRVDSKASTLMAVAGAAVTVGVAVLARADLPALAMAAGVVTVALVGTAVALLACAVRPSLGGSHGLVHYATAVPGDLMTEATAPPLVTTAEQARHLVWLSRTAMRKYRRVRLAVDLLVAGLVGTAVTALLALILR</sequence>
<feature type="transmembrane region" description="Helical" evidence="8">
    <location>
        <begin position="28"/>
        <end position="47"/>
    </location>
</feature>
<keyword evidence="7 8" id="KW-0472">Membrane</keyword>
<keyword evidence="11" id="KW-1185">Reference proteome</keyword>
<organism evidence="10 11">
    <name type="scientific">Micromonospora pallida</name>
    <dbReference type="NCBI Taxonomy" id="145854"/>
    <lineage>
        <taxon>Bacteria</taxon>
        <taxon>Bacillati</taxon>
        <taxon>Actinomycetota</taxon>
        <taxon>Actinomycetes</taxon>
        <taxon>Micromonosporales</taxon>
        <taxon>Micromonosporaceae</taxon>
        <taxon>Micromonospora</taxon>
    </lineage>
</organism>
<accession>A0A1C6TBM5</accession>
<dbReference type="AlphaFoldDB" id="A0A1C6TBM5"/>
<keyword evidence="6" id="KW-0051">Antiviral defense</keyword>
<dbReference type="InterPro" id="IPR043760">
    <property type="entry name" value="PycTM_dom"/>
</dbReference>
<keyword evidence="5 8" id="KW-1133">Transmembrane helix</keyword>
<evidence type="ECO:0000256" key="4">
    <source>
        <dbReference type="ARBA" id="ARBA00022741"/>
    </source>
</evidence>
<evidence type="ECO:0000256" key="5">
    <source>
        <dbReference type="ARBA" id="ARBA00022989"/>
    </source>
</evidence>
<evidence type="ECO:0000256" key="6">
    <source>
        <dbReference type="ARBA" id="ARBA00023118"/>
    </source>
</evidence>
<gene>
    <name evidence="10" type="ORF">GA0074692_5283</name>
</gene>
<evidence type="ECO:0000313" key="10">
    <source>
        <dbReference type="EMBL" id="SCL39216.1"/>
    </source>
</evidence>
<proteinExistence type="predicted"/>
<dbReference type="STRING" id="145854.GA0074692_5283"/>
<evidence type="ECO:0000313" key="11">
    <source>
        <dbReference type="Proteomes" id="UP000198959"/>
    </source>
</evidence>
<evidence type="ECO:0000256" key="3">
    <source>
        <dbReference type="ARBA" id="ARBA00022692"/>
    </source>
</evidence>
<feature type="transmembrane region" description="Helical" evidence="8">
    <location>
        <begin position="133"/>
        <end position="155"/>
    </location>
</feature>
<evidence type="ECO:0000256" key="8">
    <source>
        <dbReference type="SAM" id="Phobius"/>
    </source>
</evidence>
<feature type="domain" description="Pycsar effector protein" evidence="9">
    <location>
        <begin position="14"/>
        <end position="153"/>
    </location>
</feature>
<dbReference type="RefSeq" id="WP_091648511.1">
    <property type="nucleotide sequence ID" value="NZ_FMHW01000002.1"/>
</dbReference>
<evidence type="ECO:0000256" key="7">
    <source>
        <dbReference type="ARBA" id="ARBA00023136"/>
    </source>
</evidence>
<evidence type="ECO:0000256" key="1">
    <source>
        <dbReference type="ARBA" id="ARBA00004236"/>
    </source>
</evidence>
<dbReference type="GO" id="GO:0051607">
    <property type="term" value="P:defense response to virus"/>
    <property type="evidence" value="ECO:0007669"/>
    <property type="project" value="UniProtKB-KW"/>
</dbReference>